<feature type="transmembrane region" description="Helical" evidence="1">
    <location>
        <begin position="73"/>
        <end position="97"/>
    </location>
</feature>
<name>A0A917N5I1_9ENTE</name>
<gene>
    <name evidence="2" type="ORF">GCM10011482_17780</name>
</gene>
<reference evidence="2" key="2">
    <citation type="submission" date="2020-09" db="EMBL/GenBank/DDBJ databases">
        <authorList>
            <person name="Sun Q."/>
            <person name="Sedlacek I."/>
        </authorList>
    </citation>
    <scope>NUCLEOTIDE SEQUENCE</scope>
    <source>
        <strain evidence="2">CCM 8433</strain>
    </source>
</reference>
<accession>A0A917N5I1</accession>
<evidence type="ECO:0000313" key="3">
    <source>
        <dbReference type="Proteomes" id="UP000622610"/>
    </source>
</evidence>
<feature type="transmembrane region" description="Helical" evidence="1">
    <location>
        <begin position="251"/>
        <end position="272"/>
    </location>
</feature>
<feature type="transmembrane region" description="Helical" evidence="1">
    <location>
        <begin position="191"/>
        <end position="211"/>
    </location>
</feature>
<keyword evidence="1" id="KW-0812">Transmembrane</keyword>
<feature type="transmembrane region" description="Helical" evidence="1">
    <location>
        <begin position="474"/>
        <end position="500"/>
    </location>
</feature>
<comment type="caution">
    <text evidence="2">The sequence shown here is derived from an EMBL/GenBank/DDBJ whole genome shotgun (WGS) entry which is preliminary data.</text>
</comment>
<feature type="transmembrane region" description="Helical" evidence="1">
    <location>
        <begin position="39"/>
        <end position="61"/>
    </location>
</feature>
<dbReference type="AlphaFoldDB" id="A0A917N5I1"/>
<reference evidence="2" key="1">
    <citation type="journal article" date="2014" name="Int. J. Syst. Evol. Microbiol.">
        <title>Complete genome sequence of Corynebacterium casei LMG S-19264T (=DSM 44701T), isolated from a smear-ripened cheese.</title>
        <authorList>
            <consortium name="US DOE Joint Genome Institute (JGI-PGF)"/>
            <person name="Walter F."/>
            <person name="Albersmeier A."/>
            <person name="Kalinowski J."/>
            <person name="Ruckert C."/>
        </authorList>
    </citation>
    <scope>NUCLEOTIDE SEQUENCE</scope>
    <source>
        <strain evidence="2">CCM 8433</strain>
    </source>
</reference>
<feature type="transmembrane region" description="Helical" evidence="1">
    <location>
        <begin position="432"/>
        <end position="453"/>
    </location>
</feature>
<evidence type="ECO:0000256" key="1">
    <source>
        <dbReference type="SAM" id="Phobius"/>
    </source>
</evidence>
<keyword evidence="3" id="KW-1185">Reference proteome</keyword>
<feature type="transmembrane region" description="Helical" evidence="1">
    <location>
        <begin position="317"/>
        <end position="340"/>
    </location>
</feature>
<proteinExistence type="predicted"/>
<feature type="transmembrane region" description="Helical" evidence="1">
    <location>
        <begin position="150"/>
        <end position="179"/>
    </location>
</feature>
<organism evidence="2 3">
    <name type="scientific">Enterococcus alcedinis</name>
    <dbReference type="NCBI Taxonomy" id="1274384"/>
    <lineage>
        <taxon>Bacteria</taxon>
        <taxon>Bacillati</taxon>
        <taxon>Bacillota</taxon>
        <taxon>Bacilli</taxon>
        <taxon>Lactobacillales</taxon>
        <taxon>Enterococcaceae</taxon>
        <taxon>Enterococcus</taxon>
    </lineage>
</organism>
<evidence type="ECO:0000313" key="2">
    <source>
        <dbReference type="EMBL" id="GGI66124.1"/>
    </source>
</evidence>
<dbReference type="Proteomes" id="UP000622610">
    <property type="component" value="Unassembled WGS sequence"/>
</dbReference>
<protein>
    <submittedName>
        <fullName evidence="2">ABC transporter</fullName>
    </submittedName>
</protein>
<feature type="transmembrane region" description="Helical" evidence="1">
    <location>
        <begin position="404"/>
        <end position="426"/>
    </location>
</feature>
<dbReference type="EMBL" id="BMDT01000008">
    <property type="protein sequence ID" value="GGI66124.1"/>
    <property type="molecule type" value="Genomic_DNA"/>
</dbReference>
<sequence>MVRHMNKRKLASLLGVSLLYTNPQYTDQARRKGKSGKKLIQAIVMQYVLLALIFTVLYGFMLFTVDFSKMPGFFTMYVGLFGLLAMSQGVSVIYNVFFESKDLEAYLPLPFRQSEIFVSKILAVTLTVVPYVLPLFVLFSLTAWQAGNWLVFSIVSGLLAFVLLLGILLFICSLIVLGLTRTKVFQKHKKLMTTGLMVLTTVLSIAGILFMQLSGNTSNIEQGIEVLDRTPFIPLLPVHWAITNPFSQSGLLGWGLLIGLFMILAFTIKIFFLPRLYEQLMTVSTLETFKKKKQKIGQTTPQLLRSYNWQLIKEPGVAMQIFSSSVIIPIVMLISFGSVLNQIAGGGMLPNRLVGVVFVSGVFLAYLSCNQASFVANLISLDRENYDFICTLPLSKKAYLKEKFLIGFLIQVIISGGTILAASLFLKLSLLLTISGVLGATLGSFVMSVIYFARDYRLLLTNWTSVTQLFQRGGGTILMSIFIVLGTIIGGLLIGGYAFATLALPFLPLTPLVIGMILLICGIILYIYKRRFWDYLD</sequence>
<feature type="transmembrane region" description="Helical" evidence="1">
    <location>
        <begin position="352"/>
        <end position="369"/>
    </location>
</feature>
<feature type="transmembrane region" description="Helical" evidence="1">
    <location>
        <begin position="506"/>
        <end position="528"/>
    </location>
</feature>
<keyword evidence="1" id="KW-1133">Transmembrane helix</keyword>
<keyword evidence="1" id="KW-0472">Membrane</keyword>
<feature type="transmembrane region" description="Helical" evidence="1">
    <location>
        <begin position="117"/>
        <end position="144"/>
    </location>
</feature>